<sequence length="567" mass="63781">MATIKLHGSLGTDTTIHHHSNSQHSLTSFLQIDCTQPVVMTMLPRDRPDRRNLIRWALPARRVYPIPWGSPSERTNRLGGGKDRVPATRGRGGREEGASHWLGKTKVILPAKRANRKKGVDYIGKSVTDGSENMDREGSRHDICQDVQHFQQPSYNVTINSHNSQMTLRTNAHGSLEYLLKVGDLKELGVEEDWKEKAQDKTRGRQDVRAVNMSYEVVQVEIQGHLQIIRFNRPNKKNAISSKMYEELSIALERAVHNDQIVIVALTGVGEYYSSGNDITSSFAGNMEDVVAAASKKFENLVETFINFPKILVAVVNGPAIGIAVTTLGLCDVVFASDKATFQTPFSKLGLVAEGCSSYMFPMIMGHQRSMSMLCLNTKMNATEAKECGLVTEVFPHRTFHEEVWARLVQYADLPAKQSMSISPIHLTHCWSLHTTHCDDRKTRTLDTGHDSPLLDSPIHSLHYPQLGLGATWQSPTSPLVPSSMSSEFEKYTQEKRTQIVTQEETCSDWGDNKMYSLFSTKRLIRLHERDALKRACRAEALQLKEMYFSEDFIKAMLNFSSKKSKL</sequence>
<dbReference type="CDD" id="cd06558">
    <property type="entry name" value="crotonase-like"/>
    <property type="match status" value="1"/>
</dbReference>
<dbReference type="EMBL" id="OE179237">
    <property type="protein sequence ID" value="CAD7568137.1"/>
    <property type="molecule type" value="Genomic_DNA"/>
</dbReference>
<dbReference type="Pfam" id="PF00378">
    <property type="entry name" value="ECH_1"/>
    <property type="match status" value="1"/>
</dbReference>
<gene>
    <name evidence="5" type="ORF">TCMB3V08_LOCUS910</name>
</gene>
<dbReference type="AlphaFoldDB" id="A0A7R9IWV1"/>
<evidence type="ECO:0000313" key="5">
    <source>
        <dbReference type="EMBL" id="CAD7568137.1"/>
    </source>
</evidence>
<feature type="compositionally biased region" description="Basic and acidic residues" evidence="4">
    <location>
        <begin position="74"/>
        <end position="97"/>
    </location>
</feature>
<comment type="subcellular location">
    <subcellularLocation>
        <location evidence="1">Peroxisome</location>
    </subcellularLocation>
</comment>
<evidence type="ECO:0000256" key="4">
    <source>
        <dbReference type="SAM" id="MobiDB-lite"/>
    </source>
</evidence>
<dbReference type="GO" id="GO:0005777">
    <property type="term" value="C:peroxisome"/>
    <property type="evidence" value="ECO:0007669"/>
    <property type="project" value="UniProtKB-SubCell"/>
</dbReference>
<dbReference type="SUPFAM" id="SSF52096">
    <property type="entry name" value="ClpP/crotonase"/>
    <property type="match status" value="1"/>
</dbReference>
<dbReference type="InterPro" id="IPR014748">
    <property type="entry name" value="Enoyl-CoA_hydra_C"/>
</dbReference>
<evidence type="ECO:0000256" key="2">
    <source>
        <dbReference type="ARBA" id="ARBA00023140"/>
    </source>
</evidence>
<name>A0A7R9IWV1_TIMCA</name>
<dbReference type="InterPro" id="IPR001753">
    <property type="entry name" value="Enoyl-CoA_hydra/iso"/>
</dbReference>
<dbReference type="Gene3D" id="1.10.12.10">
    <property type="entry name" value="Lyase 2-enoyl-coa Hydratase, Chain A, domain 2"/>
    <property type="match status" value="1"/>
</dbReference>
<protein>
    <submittedName>
        <fullName evidence="5">(California timema) hypothetical protein</fullName>
    </submittedName>
</protein>
<organism evidence="5">
    <name type="scientific">Timema californicum</name>
    <name type="common">California timema</name>
    <name type="synonym">Walking stick</name>
    <dbReference type="NCBI Taxonomy" id="61474"/>
    <lineage>
        <taxon>Eukaryota</taxon>
        <taxon>Metazoa</taxon>
        <taxon>Ecdysozoa</taxon>
        <taxon>Arthropoda</taxon>
        <taxon>Hexapoda</taxon>
        <taxon>Insecta</taxon>
        <taxon>Pterygota</taxon>
        <taxon>Neoptera</taxon>
        <taxon>Polyneoptera</taxon>
        <taxon>Phasmatodea</taxon>
        <taxon>Timematodea</taxon>
        <taxon>Timematoidea</taxon>
        <taxon>Timematidae</taxon>
        <taxon>Timema</taxon>
    </lineage>
</organism>
<proteinExistence type="predicted"/>
<dbReference type="InterPro" id="IPR029045">
    <property type="entry name" value="ClpP/crotonase-like_dom_sf"/>
</dbReference>
<dbReference type="PANTHER" id="PTHR43684:SF1">
    <property type="entry name" value="ENOYL-COA DELTA ISOMERASE 2"/>
    <property type="match status" value="1"/>
</dbReference>
<evidence type="ECO:0000256" key="3">
    <source>
        <dbReference type="ARBA" id="ARBA00023235"/>
    </source>
</evidence>
<accession>A0A7R9IWV1</accession>
<reference evidence="5" key="1">
    <citation type="submission" date="2020-11" db="EMBL/GenBank/DDBJ databases">
        <authorList>
            <person name="Tran Van P."/>
        </authorList>
    </citation>
    <scope>NUCLEOTIDE SEQUENCE</scope>
</reference>
<feature type="region of interest" description="Disordered" evidence="4">
    <location>
        <begin position="70"/>
        <end position="97"/>
    </location>
</feature>
<keyword evidence="3" id="KW-0413">Isomerase</keyword>
<dbReference type="GO" id="GO:0004165">
    <property type="term" value="F:delta(3)-delta(2)-enoyl-CoA isomerase activity"/>
    <property type="evidence" value="ECO:0007669"/>
    <property type="project" value="UniProtKB-ARBA"/>
</dbReference>
<evidence type="ECO:0000256" key="1">
    <source>
        <dbReference type="ARBA" id="ARBA00004275"/>
    </source>
</evidence>
<dbReference type="Gene3D" id="3.90.226.10">
    <property type="entry name" value="2-enoyl-CoA Hydratase, Chain A, domain 1"/>
    <property type="match status" value="1"/>
</dbReference>
<dbReference type="PANTHER" id="PTHR43684">
    <property type="match status" value="1"/>
</dbReference>
<keyword evidence="2" id="KW-0576">Peroxisome</keyword>
<dbReference type="InterPro" id="IPR051053">
    <property type="entry name" value="ECH/Chromodomain_protein"/>
</dbReference>